<dbReference type="Pfam" id="PF12612">
    <property type="entry name" value="TFCD_C"/>
    <property type="match status" value="1"/>
</dbReference>
<evidence type="ECO:0000259" key="4">
    <source>
        <dbReference type="Pfam" id="PF25767"/>
    </source>
</evidence>
<dbReference type="OrthoDB" id="10253476at2759"/>
<evidence type="ECO:0000256" key="1">
    <source>
        <dbReference type="ARBA" id="ARBA00023186"/>
    </source>
</evidence>
<keyword evidence="6" id="KW-1185">Reference proteome</keyword>
<sequence>MDAGDTDALFLRAFPALLADLREHLEKILWSQQARDRDGTRRHQSRVDARDLSRMTASIERFQEEPQLLDTTLRDVVPELVSAFLVVLNKNRKQKPGFVSSAAAISRVLYVLCKARGERVIVGFFNNEPRWLEPLLSAFEEGTNPRPDGGEMPWEERYILLLWLSHLMLAPFDLSSISSQDPSLPLPSSHGLHLPAGLPQVSLRAVTQCMKYMQTATKERDAAAKLLARLALRPDMRKLGVPNALVQWAATYFAILSGGLSNIHQSLGILCFLSKLAKSASKGENDTLIPSIYKTCQSIIGDSRLEFLRSSAVARSSLIKTFRSIVLLSRRAAMAEDAPDATTIMEEVIQHLLEALADSDTPVRNAASKALGAITLHLGTEDAQMATEVIQAILDTLSEDVLWEGPKRNLAAVDPLRWHGLTLTLAQLLHKRAPKPEQIPDIVNALILALTFEQRSSTGSSVGSNVRDAANYGIWALSRRYTSAELLVVDTSTIRATNPAQKLLSIPQVLAIELVAAACCDPVGNIRRGSSGALQELIGRHPDTVAEGITLVQTVDFQGVGLRSRAMTDVSLAAAKLDSMYWDGLASALLGWRGIAAAETSSRISASKAFASLGSLRSFLTMHAMVSDLLLSLKEKNSIEERHGLMLALAECIIECKKLAAMCGDKHISIPSGSSEECLVVPFQFMYGYWNVFGQEVDISPNDLLWSTRKPELTAAAIMSLVSALSKVEMPDGIQFKAPALNEISTGMQRAWGDLDLCLPRQEKEILQAIPEAAYRFIEFVPRQFRQNCVQHWINLVQADAGSGRSPYGGLLALGAVTPVVTFDVFETIVKELCIRCYPTYEIDSRVVALQSLSLVLRHSDRYADIESMQQEVVPTIRRALLTGLDDYTVNERGDVGSLVRLAAIETASSSKSKENPHEKWAVYNRTIHQAIARLALEKLDKVRIAASRCLADKSNNEYKVFDTLQHVVSSYEYFRSALAFAFEYGTVYWLKEVILEGYYSAAAMGTETTVQASRKALVDALEELAVDGRGSLVDFGQSFVGHLDECVRFHPDRKLVPVLEVLAFLLDMQILQKMGKAFSWRNLHSLVQKSHYKSSNLQKIATAIDVYRGLADVPSERAAAIKKLQTMLLHQYPKIRVAAAEALFMVTENEQLKPIDWSAPTKDLKVVVGQMENRGAALRRKALRGVEELRYGTPGKSRS</sequence>
<dbReference type="InterPro" id="IPR021133">
    <property type="entry name" value="HEAT_type_2"/>
</dbReference>
<dbReference type="Proteomes" id="UP000800041">
    <property type="component" value="Unassembled WGS sequence"/>
</dbReference>
<proteinExistence type="predicted"/>
<protein>
    <submittedName>
        <fullName evidence="5">Uncharacterized protein</fullName>
    </submittedName>
</protein>
<accession>A0A6G1GVL7</accession>
<dbReference type="EMBL" id="ML977164">
    <property type="protein sequence ID" value="KAF1985003.1"/>
    <property type="molecule type" value="Genomic_DNA"/>
</dbReference>
<organism evidence="5 6">
    <name type="scientific">Aulographum hederae CBS 113979</name>
    <dbReference type="NCBI Taxonomy" id="1176131"/>
    <lineage>
        <taxon>Eukaryota</taxon>
        <taxon>Fungi</taxon>
        <taxon>Dikarya</taxon>
        <taxon>Ascomycota</taxon>
        <taxon>Pezizomycotina</taxon>
        <taxon>Dothideomycetes</taxon>
        <taxon>Pleosporomycetidae</taxon>
        <taxon>Aulographales</taxon>
        <taxon>Aulographaceae</taxon>
    </lineage>
</organism>
<dbReference type="PANTHER" id="PTHR12658:SF0">
    <property type="entry name" value="TUBULIN-SPECIFIC CHAPERONE D"/>
    <property type="match status" value="1"/>
</dbReference>
<dbReference type="GO" id="GO:0005096">
    <property type="term" value="F:GTPase activator activity"/>
    <property type="evidence" value="ECO:0007669"/>
    <property type="project" value="InterPro"/>
</dbReference>
<dbReference type="Pfam" id="PF23579">
    <property type="entry name" value="ARM_TBCD"/>
    <property type="match status" value="1"/>
</dbReference>
<keyword evidence="1" id="KW-0143">Chaperone</keyword>
<name>A0A6G1GVL7_9PEZI</name>
<dbReference type="GO" id="GO:0007023">
    <property type="term" value="P:post-chaperonin tubulin folding pathway"/>
    <property type="evidence" value="ECO:0007669"/>
    <property type="project" value="InterPro"/>
</dbReference>
<dbReference type="PANTHER" id="PTHR12658">
    <property type="entry name" value="BETA-TUBULIN COFACTOR D"/>
    <property type="match status" value="1"/>
</dbReference>
<evidence type="ECO:0000313" key="6">
    <source>
        <dbReference type="Proteomes" id="UP000800041"/>
    </source>
</evidence>
<dbReference type="Gene3D" id="1.25.10.10">
    <property type="entry name" value="Leucine-rich Repeat Variant"/>
    <property type="match status" value="1"/>
</dbReference>
<dbReference type="AlphaFoldDB" id="A0A6G1GVL7"/>
<dbReference type="InterPro" id="IPR058033">
    <property type="entry name" value="ARM_TBCD_2nd"/>
</dbReference>
<dbReference type="Pfam" id="PF25767">
    <property type="entry name" value="ARM_TBCD_2nd"/>
    <property type="match status" value="1"/>
</dbReference>
<dbReference type="GO" id="GO:0007021">
    <property type="term" value="P:tubulin complex assembly"/>
    <property type="evidence" value="ECO:0007669"/>
    <property type="project" value="InterPro"/>
</dbReference>
<feature type="domain" description="Tubulin-folding cofactor D C-terminal" evidence="3">
    <location>
        <begin position="928"/>
        <end position="1100"/>
    </location>
</feature>
<feature type="domain" description="Tubulin-folding cofactor D ARM repeats" evidence="4">
    <location>
        <begin position="335"/>
        <end position="549"/>
    </location>
</feature>
<dbReference type="SUPFAM" id="SSF48371">
    <property type="entry name" value="ARM repeat"/>
    <property type="match status" value="2"/>
</dbReference>
<dbReference type="InterPro" id="IPR033162">
    <property type="entry name" value="TBCD"/>
</dbReference>
<evidence type="ECO:0000313" key="5">
    <source>
        <dbReference type="EMBL" id="KAF1985003.1"/>
    </source>
</evidence>
<dbReference type="InterPro" id="IPR022577">
    <property type="entry name" value="TBCD_C"/>
</dbReference>
<dbReference type="GO" id="GO:0000226">
    <property type="term" value="P:microtubule cytoskeleton organization"/>
    <property type="evidence" value="ECO:0007669"/>
    <property type="project" value="TreeGrafter"/>
</dbReference>
<dbReference type="InterPro" id="IPR016024">
    <property type="entry name" value="ARM-type_fold"/>
</dbReference>
<dbReference type="InterPro" id="IPR011989">
    <property type="entry name" value="ARM-like"/>
</dbReference>
<dbReference type="PROSITE" id="PS50077">
    <property type="entry name" value="HEAT_REPEAT"/>
    <property type="match status" value="1"/>
</dbReference>
<evidence type="ECO:0000256" key="2">
    <source>
        <dbReference type="PROSITE-ProRule" id="PRU00103"/>
    </source>
</evidence>
<gene>
    <name evidence="5" type="ORF">K402DRAFT_395060</name>
</gene>
<evidence type="ECO:0000259" key="3">
    <source>
        <dbReference type="Pfam" id="PF12612"/>
    </source>
</evidence>
<feature type="repeat" description="HEAT" evidence="2">
    <location>
        <begin position="348"/>
        <end position="384"/>
    </location>
</feature>
<reference evidence="5" key="1">
    <citation type="journal article" date="2020" name="Stud. Mycol.">
        <title>101 Dothideomycetes genomes: a test case for predicting lifestyles and emergence of pathogens.</title>
        <authorList>
            <person name="Haridas S."/>
            <person name="Albert R."/>
            <person name="Binder M."/>
            <person name="Bloem J."/>
            <person name="Labutti K."/>
            <person name="Salamov A."/>
            <person name="Andreopoulos B."/>
            <person name="Baker S."/>
            <person name="Barry K."/>
            <person name="Bills G."/>
            <person name="Bluhm B."/>
            <person name="Cannon C."/>
            <person name="Castanera R."/>
            <person name="Culley D."/>
            <person name="Daum C."/>
            <person name="Ezra D."/>
            <person name="Gonzalez J."/>
            <person name="Henrissat B."/>
            <person name="Kuo A."/>
            <person name="Liang C."/>
            <person name="Lipzen A."/>
            <person name="Lutzoni F."/>
            <person name="Magnuson J."/>
            <person name="Mondo S."/>
            <person name="Nolan M."/>
            <person name="Ohm R."/>
            <person name="Pangilinan J."/>
            <person name="Park H.-J."/>
            <person name="Ramirez L."/>
            <person name="Alfaro M."/>
            <person name="Sun H."/>
            <person name="Tritt A."/>
            <person name="Yoshinaga Y."/>
            <person name="Zwiers L.-H."/>
            <person name="Turgeon B."/>
            <person name="Goodwin S."/>
            <person name="Spatafora J."/>
            <person name="Crous P."/>
            <person name="Grigoriev I."/>
        </authorList>
    </citation>
    <scope>NUCLEOTIDE SEQUENCE</scope>
    <source>
        <strain evidence="5">CBS 113979</strain>
    </source>
</reference>
<dbReference type="GO" id="GO:0048487">
    <property type="term" value="F:beta-tubulin binding"/>
    <property type="evidence" value="ECO:0007669"/>
    <property type="project" value="InterPro"/>
</dbReference>